<organism evidence="2">
    <name type="scientific">Salmonella enterica</name>
    <name type="common">Salmonella choleraesuis</name>
    <dbReference type="NCBI Taxonomy" id="28901"/>
    <lineage>
        <taxon>Bacteria</taxon>
        <taxon>Pseudomonadati</taxon>
        <taxon>Pseudomonadota</taxon>
        <taxon>Gammaproteobacteria</taxon>
        <taxon>Enterobacterales</taxon>
        <taxon>Enterobacteriaceae</taxon>
        <taxon>Salmonella</taxon>
    </lineage>
</organism>
<accession>A0A5T4LNA6</accession>
<dbReference type="AlphaFoldDB" id="A0A5T4LNA6"/>
<dbReference type="EMBL" id="AAGACD010000008">
    <property type="protein sequence ID" value="EBL7518567.1"/>
    <property type="molecule type" value="Genomic_DNA"/>
</dbReference>
<proteinExistence type="predicted"/>
<keyword evidence="1" id="KW-0812">Transmembrane</keyword>
<evidence type="ECO:0000313" key="2">
    <source>
        <dbReference type="EMBL" id="EBL7518567.1"/>
    </source>
</evidence>
<gene>
    <name evidence="2" type="ORF">C1B90_21250</name>
</gene>
<comment type="caution">
    <text evidence="2">The sequence shown here is derived from an EMBL/GenBank/DDBJ whole genome shotgun (WGS) entry which is preliminary data.</text>
</comment>
<name>A0A5T4LNA6_SALER</name>
<keyword evidence="1" id="KW-1133">Transmembrane helix</keyword>
<protein>
    <submittedName>
        <fullName evidence="2">Uncharacterized protein</fullName>
    </submittedName>
</protein>
<keyword evidence="1" id="KW-0472">Membrane</keyword>
<sequence>MKADILILDIPPRKSIGLMHKIRKIHRNVFILFIQDSFYFSDYVVCLYFGWSGMKECSERIDITSGLNLITYISSNEYMQVYACPRVIDKEEKEEDTICNIRSFLYDRLSWIVDSKTQRHIIIESANRERVHEISKRLGVSSQLIYRYKFKMNNIFNLKKSNELIYSFELMISELTD</sequence>
<feature type="transmembrane region" description="Helical" evidence="1">
    <location>
        <begin position="29"/>
        <end position="51"/>
    </location>
</feature>
<reference evidence="2" key="1">
    <citation type="submission" date="2018-07" db="EMBL/GenBank/DDBJ databases">
        <authorList>
            <consortium name="PulseNet: The National Subtyping Network for Foodborne Disease Surveillance"/>
            <person name="Tarr C.L."/>
            <person name="Trees E."/>
            <person name="Katz L.S."/>
            <person name="Carleton-Romer H.A."/>
            <person name="Stroika S."/>
            <person name="Kucerova Z."/>
            <person name="Roache K.F."/>
            <person name="Sabol A.L."/>
            <person name="Besser J."/>
            <person name="Gerner-Smidt P."/>
        </authorList>
    </citation>
    <scope>NUCLEOTIDE SEQUENCE</scope>
    <source>
        <strain evidence="2">PNUSAS031704</strain>
    </source>
</reference>
<evidence type="ECO:0000256" key="1">
    <source>
        <dbReference type="SAM" id="Phobius"/>
    </source>
</evidence>